<proteinExistence type="inferred from homology"/>
<dbReference type="InterPro" id="IPR041816">
    <property type="entry name" value="Dbr1_N"/>
</dbReference>
<dbReference type="GO" id="GO:0005634">
    <property type="term" value="C:nucleus"/>
    <property type="evidence" value="ECO:0007669"/>
    <property type="project" value="UniProtKB-SubCell"/>
</dbReference>
<evidence type="ECO:0000256" key="3">
    <source>
        <dbReference type="ARBA" id="ARBA00001954"/>
    </source>
</evidence>
<dbReference type="Proteomes" id="UP000717515">
    <property type="component" value="Unassembled WGS sequence"/>
</dbReference>
<evidence type="ECO:0000313" key="16">
    <source>
        <dbReference type="Proteomes" id="UP000717515"/>
    </source>
</evidence>
<comment type="cofactor">
    <cofactor evidence="1">
        <name>Mn(2+)</name>
        <dbReference type="ChEBI" id="CHEBI:29035"/>
    </cofactor>
</comment>
<comment type="subcellular location">
    <subcellularLocation>
        <location evidence="4">Nucleus</location>
    </subcellularLocation>
</comment>
<dbReference type="AlphaFoldDB" id="A0A9P8CY05"/>
<keyword evidence="8" id="KW-0378">Hydrolase</keyword>
<dbReference type="Pfam" id="PF05011">
    <property type="entry name" value="DBR1"/>
    <property type="match status" value="1"/>
</dbReference>
<dbReference type="FunFam" id="3.60.21.10:FF:000035">
    <property type="entry name" value="Lariat debranching enzyme"/>
    <property type="match status" value="1"/>
</dbReference>
<evidence type="ECO:0000256" key="4">
    <source>
        <dbReference type="ARBA" id="ARBA00004123"/>
    </source>
</evidence>
<evidence type="ECO:0000256" key="11">
    <source>
        <dbReference type="ARBA" id="ARBA00023211"/>
    </source>
</evidence>
<sequence>MRIAVEGCCHGELDAIYKAIHDRERQNGYKVDLLLICGDFQSIRNEADLDTIACPRKYLRLGTFHKYYSGECKVPIPTVFIGGNHEASNYLWELYHGGWVCPGIYFLGFGGVINVGGLRISGMSGIYKSGHYQSGHYETFPLNDNHKRSIYHVRKYDVYKMLQVKEPMDIFLSHDWPLGIEQFGDVQWLLRKKKFFKDEIRDNTLGSLAYEHVLTSLKPAHWFSAHLHVRFTAVVQWNNAPNAQDTSTQSAAVISKPGTAQELKNPDEIDISLDDEDEAEEIKPTEGDQKNDVAAVSSNPDEIQIDMDDESEGEADAGSTVVAPQQQQPIVTKSPSKAYPTSTKFLALDKCLEQREFLEILDFPEAMGPVEFKYDEEWLAIVRTLDPFLSLESRQRPPLEGERLQHTLEVNREWVRNNITLKRGLGIPENFEPTAPAHDPVRTMGHQEKQICIAPFVNPQTEEFCAMLQIPNKINPNGRRAATAHSLSRETRINL</sequence>
<dbReference type="InterPro" id="IPR007708">
    <property type="entry name" value="DBR1_C"/>
</dbReference>
<dbReference type="EMBL" id="JAIFTL010000122">
    <property type="protein sequence ID" value="KAG9322944.1"/>
    <property type="molecule type" value="Genomic_DNA"/>
</dbReference>
<keyword evidence="10" id="KW-0408">Iron</keyword>
<evidence type="ECO:0000256" key="1">
    <source>
        <dbReference type="ARBA" id="ARBA00001936"/>
    </source>
</evidence>
<comment type="similarity">
    <text evidence="5">Belongs to the lariat debranching enzyme family.</text>
</comment>
<evidence type="ECO:0000256" key="8">
    <source>
        <dbReference type="ARBA" id="ARBA00022801"/>
    </source>
</evidence>
<keyword evidence="7" id="KW-0479">Metal-binding</keyword>
<gene>
    <name evidence="15" type="ORF">KVV02_004320</name>
</gene>
<dbReference type="CDD" id="cd00844">
    <property type="entry name" value="MPP_Dbr1_N"/>
    <property type="match status" value="1"/>
</dbReference>
<evidence type="ECO:0000256" key="13">
    <source>
        <dbReference type="SAM" id="MobiDB-lite"/>
    </source>
</evidence>
<dbReference type="PANTHER" id="PTHR12849">
    <property type="entry name" value="RNA LARIAT DEBRANCHING ENZYME"/>
    <property type="match status" value="1"/>
</dbReference>
<evidence type="ECO:0000256" key="12">
    <source>
        <dbReference type="ARBA" id="ARBA00023242"/>
    </source>
</evidence>
<keyword evidence="11" id="KW-0464">Manganese</keyword>
<feature type="compositionally biased region" description="Polar residues" evidence="13">
    <location>
        <begin position="242"/>
        <end position="252"/>
    </location>
</feature>
<feature type="domain" description="Lariat debranching enzyme C-terminal" evidence="14">
    <location>
        <begin position="332"/>
        <end position="474"/>
    </location>
</feature>
<dbReference type="SMART" id="SM01124">
    <property type="entry name" value="DBR1"/>
    <property type="match status" value="1"/>
</dbReference>
<accession>A0A9P8CY05</accession>
<evidence type="ECO:0000256" key="2">
    <source>
        <dbReference type="ARBA" id="ARBA00001947"/>
    </source>
</evidence>
<dbReference type="SUPFAM" id="SSF56300">
    <property type="entry name" value="Metallo-dependent phosphatases"/>
    <property type="match status" value="1"/>
</dbReference>
<evidence type="ECO:0000256" key="6">
    <source>
        <dbReference type="ARBA" id="ARBA00022664"/>
    </source>
</evidence>
<dbReference type="PANTHER" id="PTHR12849:SF0">
    <property type="entry name" value="LARIAT DEBRANCHING ENZYME"/>
    <property type="match status" value="1"/>
</dbReference>
<name>A0A9P8CY05_MORAP</name>
<organism evidence="15 16">
    <name type="scientific">Mortierella alpina</name>
    <name type="common">Oleaginous fungus</name>
    <name type="synonym">Mortierella renispora</name>
    <dbReference type="NCBI Taxonomy" id="64518"/>
    <lineage>
        <taxon>Eukaryota</taxon>
        <taxon>Fungi</taxon>
        <taxon>Fungi incertae sedis</taxon>
        <taxon>Mucoromycota</taxon>
        <taxon>Mortierellomycotina</taxon>
        <taxon>Mortierellomycetes</taxon>
        <taxon>Mortierellales</taxon>
        <taxon>Mortierellaceae</taxon>
        <taxon>Mortierella</taxon>
    </lineage>
</organism>
<feature type="region of interest" description="Disordered" evidence="13">
    <location>
        <begin position="242"/>
        <end position="268"/>
    </location>
</feature>
<reference evidence="15" key="1">
    <citation type="submission" date="2021-07" db="EMBL/GenBank/DDBJ databases">
        <title>Draft genome of Mortierella alpina, strain LL118, isolated from an aspen leaf litter sample.</title>
        <authorList>
            <person name="Yang S."/>
            <person name="Vinatzer B.A."/>
        </authorList>
    </citation>
    <scope>NUCLEOTIDE SEQUENCE</scope>
    <source>
        <strain evidence="15">LL118</strain>
    </source>
</reference>
<keyword evidence="6" id="KW-0507">mRNA processing</keyword>
<dbReference type="InterPro" id="IPR029052">
    <property type="entry name" value="Metallo-depent_PP-like"/>
</dbReference>
<dbReference type="GO" id="GO:0008419">
    <property type="term" value="F:RNA lariat debranching enzyme activity"/>
    <property type="evidence" value="ECO:0007669"/>
    <property type="project" value="TreeGrafter"/>
</dbReference>
<protein>
    <recommendedName>
        <fullName evidence="14">Lariat debranching enzyme C-terminal domain-containing protein</fullName>
    </recommendedName>
</protein>
<comment type="caution">
    <text evidence="15">The sequence shown here is derived from an EMBL/GenBank/DDBJ whole genome shotgun (WGS) entry which is preliminary data.</text>
</comment>
<dbReference type="Pfam" id="PF00149">
    <property type="entry name" value="Metallophos"/>
    <property type="match status" value="1"/>
</dbReference>
<evidence type="ECO:0000259" key="14">
    <source>
        <dbReference type="SMART" id="SM01124"/>
    </source>
</evidence>
<dbReference type="GO" id="GO:0046872">
    <property type="term" value="F:metal ion binding"/>
    <property type="evidence" value="ECO:0007669"/>
    <property type="project" value="UniProtKB-KW"/>
</dbReference>
<evidence type="ECO:0000256" key="5">
    <source>
        <dbReference type="ARBA" id="ARBA00006045"/>
    </source>
</evidence>
<comment type="cofactor">
    <cofactor evidence="3">
        <name>Fe(2+)</name>
        <dbReference type="ChEBI" id="CHEBI:29033"/>
    </cofactor>
</comment>
<dbReference type="GO" id="GO:0000398">
    <property type="term" value="P:mRNA splicing, via spliceosome"/>
    <property type="evidence" value="ECO:0007669"/>
    <property type="project" value="TreeGrafter"/>
</dbReference>
<comment type="cofactor">
    <cofactor evidence="2">
        <name>Zn(2+)</name>
        <dbReference type="ChEBI" id="CHEBI:29105"/>
    </cofactor>
</comment>
<dbReference type="InterPro" id="IPR004843">
    <property type="entry name" value="Calcineurin-like_PHP"/>
</dbReference>
<keyword evidence="9" id="KW-0862">Zinc</keyword>
<keyword evidence="12" id="KW-0539">Nucleus</keyword>
<evidence type="ECO:0000256" key="10">
    <source>
        <dbReference type="ARBA" id="ARBA00023004"/>
    </source>
</evidence>
<feature type="region of interest" description="Disordered" evidence="13">
    <location>
        <begin position="475"/>
        <end position="495"/>
    </location>
</feature>
<evidence type="ECO:0000256" key="9">
    <source>
        <dbReference type="ARBA" id="ARBA00022833"/>
    </source>
</evidence>
<evidence type="ECO:0000256" key="7">
    <source>
        <dbReference type="ARBA" id="ARBA00022723"/>
    </source>
</evidence>
<evidence type="ECO:0000313" key="15">
    <source>
        <dbReference type="EMBL" id="KAG9322944.1"/>
    </source>
</evidence>